<dbReference type="AlphaFoldDB" id="A0AAP0M0T7"/>
<comment type="caution">
    <text evidence="1">The sequence shown here is derived from an EMBL/GenBank/DDBJ whole genome shotgun (WGS) entry which is preliminary data.</text>
</comment>
<dbReference type="EMBL" id="JBCGBO010000006">
    <property type="protein sequence ID" value="KAK9193146.1"/>
    <property type="molecule type" value="Genomic_DNA"/>
</dbReference>
<evidence type="ECO:0000313" key="1">
    <source>
        <dbReference type="EMBL" id="KAK9193146.1"/>
    </source>
</evidence>
<dbReference type="Proteomes" id="UP001428341">
    <property type="component" value="Unassembled WGS sequence"/>
</dbReference>
<proteinExistence type="predicted"/>
<keyword evidence="2" id="KW-1185">Reference proteome</keyword>
<accession>A0AAP0M0T7</accession>
<organism evidence="1 2">
    <name type="scientific">Citrus x changshan-huyou</name>
    <dbReference type="NCBI Taxonomy" id="2935761"/>
    <lineage>
        <taxon>Eukaryota</taxon>
        <taxon>Viridiplantae</taxon>
        <taxon>Streptophyta</taxon>
        <taxon>Embryophyta</taxon>
        <taxon>Tracheophyta</taxon>
        <taxon>Spermatophyta</taxon>
        <taxon>Magnoliopsida</taxon>
        <taxon>eudicotyledons</taxon>
        <taxon>Gunneridae</taxon>
        <taxon>Pentapetalae</taxon>
        <taxon>rosids</taxon>
        <taxon>malvids</taxon>
        <taxon>Sapindales</taxon>
        <taxon>Rutaceae</taxon>
        <taxon>Aurantioideae</taxon>
        <taxon>Citrus</taxon>
    </lineage>
</organism>
<evidence type="ECO:0000313" key="2">
    <source>
        <dbReference type="Proteomes" id="UP001428341"/>
    </source>
</evidence>
<gene>
    <name evidence="1" type="ORF">WN944_003843</name>
</gene>
<reference evidence="1 2" key="1">
    <citation type="submission" date="2024-05" db="EMBL/GenBank/DDBJ databases">
        <title>Haplotype-resolved chromosome-level genome assembly of Huyou (Citrus changshanensis).</title>
        <authorList>
            <person name="Miao C."/>
            <person name="Chen W."/>
            <person name="Wu Y."/>
            <person name="Wang L."/>
            <person name="Zhao S."/>
            <person name="Grierson D."/>
            <person name="Xu C."/>
            <person name="Chen K."/>
        </authorList>
    </citation>
    <scope>NUCLEOTIDE SEQUENCE [LARGE SCALE GENOMIC DNA]</scope>
    <source>
        <strain evidence="1">01-14</strain>
        <tissue evidence="1">Leaf</tissue>
    </source>
</reference>
<protein>
    <submittedName>
        <fullName evidence="1">Uncharacterized protein</fullName>
    </submittedName>
</protein>
<sequence>MPWFWERKYGQRPTGPIQFGPAIWTFKLPKRSGSSSTRYGQYFPHAFLPQVPATEAIAKP</sequence>
<name>A0AAP0M0T7_9ROSI</name>